<dbReference type="GO" id="GO:0015385">
    <property type="term" value="F:sodium:proton antiporter activity"/>
    <property type="evidence" value="ECO:0007669"/>
    <property type="project" value="TreeGrafter"/>
</dbReference>
<sequence>MTALFYLVESALVLIGSTFIALAALGVVRLPDVYTRMHSASKAGSVGSGLILLALALNSEALPETLRALAAIFFFLLTAPISAHLLAKASYTVGYSMWPGSVLDEMPEVKATTRRSDTPPTSPDEMSDHAAGETVSRRSERRPRIRWSEIRRT</sequence>
<dbReference type="NCBIfam" id="NF009314">
    <property type="entry name" value="PRK12674.1-2"/>
    <property type="match status" value="1"/>
</dbReference>
<name>A0A1W1YI04_9HYPH</name>
<evidence type="ECO:0000313" key="3">
    <source>
        <dbReference type="EMBL" id="SMC35431.1"/>
    </source>
</evidence>
<dbReference type="STRING" id="937218.SAMN06297251_101301"/>
<dbReference type="Pfam" id="PF03334">
    <property type="entry name" value="PhaG_MnhG_YufB"/>
    <property type="match status" value="1"/>
</dbReference>
<proteinExistence type="predicted"/>
<keyword evidence="2" id="KW-0812">Transmembrane</keyword>
<feature type="transmembrane region" description="Helical" evidence="2">
    <location>
        <begin position="6"/>
        <end position="28"/>
    </location>
</feature>
<evidence type="ECO:0000313" key="4">
    <source>
        <dbReference type="Proteomes" id="UP000192656"/>
    </source>
</evidence>
<dbReference type="Proteomes" id="UP000192656">
    <property type="component" value="Unassembled WGS sequence"/>
</dbReference>
<reference evidence="3 4" key="1">
    <citation type="submission" date="2017-04" db="EMBL/GenBank/DDBJ databases">
        <authorList>
            <person name="Afonso C.L."/>
            <person name="Miller P.J."/>
            <person name="Scott M.A."/>
            <person name="Spackman E."/>
            <person name="Goraichik I."/>
            <person name="Dimitrov K.M."/>
            <person name="Suarez D.L."/>
            <person name="Swayne D.E."/>
        </authorList>
    </citation>
    <scope>NUCLEOTIDE SEQUENCE [LARGE SCALE GENOMIC DNA]</scope>
    <source>
        <strain evidence="3 4">CGMCC 1.10972</strain>
    </source>
</reference>
<dbReference type="NCBIfam" id="TIGR01300">
    <property type="entry name" value="CPA3_mnhG_phaG"/>
    <property type="match status" value="1"/>
</dbReference>
<feature type="transmembrane region" description="Helical" evidence="2">
    <location>
        <begin position="69"/>
        <end position="87"/>
    </location>
</feature>
<dbReference type="PANTHER" id="PTHR34703">
    <property type="entry name" value="ANTIPORTER SUBUNIT MNHG2-RELATED"/>
    <property type="match status" value="1"/>
</dbReference>
<accession>A0A1W1YI04</accession>
<feature type="region of interest" description="Disordered" evidence="1">
    <location>
        <begin position="108"/>
        <end position="153"/>
    </location>
</feature>
<keyword evidence="4" id="KW-1185">Reference proteome</keyword>
<dbReference type="InterPro" id="IPR005133">
    <property type="entry name" value="PhaG_MnhG_YufB"/>
</dbReference>
<dbReference type="AlphaFoldDB" id="A0A1W1YI04"/>
<dbReference type="OrthoDB" id="4427992at2"/>
<gene>
    <name evidence="3" type="ORF">SAMN06297251_101301</name>
</gene>
<keyword evidence="2" id="KW-1133">Transmembrane helix</keyword>
<evidence type="ECO:0000256" key="2">
    <source>
        <dbReference type="SAM" id="Phobius"/>
    </source>
</evidence>
<dbReference type="PANTHER" id="PTHR34703:SF1">
    <property type="entry name" value="ANTIPORTER SUBUNIT MNHG2-RELATED"/>
    <property type="match status" value="1"/>
</dbReference>
<dbReference type="EMBL" id="FWXR01000001">
    <property type="protein sequence ID" value="SMC35431.1"/>
    <property type="molecule type" value="Genomic_DNA"/>
</dbReference>
<protein>
    <submittedName>
        <fullName evidence="3">Multicomponent Na+:H+ antiporter subunit G</fullName>
    </submittedName>
</protein>
<evidence type="ECO:0000256" key="1">
    <source>
        <dbReference type="SAM" id="MobiDB-lite"/>
    </source>
</evidence>
<feature type="compositionally biased region" description="Basic and acidic residues" evidence="1">
    <location>
        <begin position="126"/>
        <end position="138"/>
    </location>
</feature>
<dbReference type="RefSeq" id="WP_084408183.1">
    <property type="nucleotide sequence ID" value="NZ_FWXR01000001.1"/>
</dbReference>
<organism evidence="3 4">
    <name type="scientific">Fulvimarina manganoxydans</name>
    <dbReference type="NCBI Taxonomy" id="937218"/>
    <lineage>
        <taxon>Bacteria</taxon>
        <taxon>Pseudomonadati</taxon>
        <taxon>Pseudomonadota</taxon>
        <taxon>Alphaproteobacteria</taxon>
        <taxon>Hyphomicrobiales</taxon>
        <taxon>Aurantimonadaceae</taxon>
        <taxon>Fulvimarina</taxon>
    </lineage>
</organism>
<keyword evidence="2" id="KW-0472">Membrane</keyword>